<accession>A0A1Z5YRA1</accession>
<gene>
    <name evidence="1" type="ORF">HK14_15530</name>
</gene>
<comment type="caution">
    <text evidence="1">The sequence shown here is derived from an EMBL/GenBank/DDBJ whole genome shotgun (WGS) entry which is preliminary data.</text>
</comment>
<dbReference type="EMBL" id="JOMQ01000092">
    <property type="protein sequence ID" value="OUI98382.1"/>
    <property type="molecule type" value="Genomic_DNA"/>
</dbReference>
<proteinExistence type="predicted"/>
<reference evidence="1 2" key="1">
    <citation type="submission" date="2014-06" db="EMBL/GenBank/DDBJ databases">
        <authorList>
            <person name="Ju J."/>
            <person name="Zhang J."/>
        </authorList>
    </citation>
    <scope>NUCLEOTIDE SEQUENCE [LARGE SCALE GENOMIC DNA]</scope>
    <source>
        <strain evidence="1 2">DsW_47</strain>
    </source>
</reference>
<name>A0A1Z5YRA1_9PROT</name>
<dbReference type="AlphaFoldDB" id="A0A1Z5YRA1"/>
<evidence type="ECO:0000313" key="2">
    <source>
        <dbReference type="Proteomes" id="UP000196086"/>
    </source>
</evidence>
<dbReference type="Proteomes" id="UP000196086">
    <property type="component" value="Unassembled WGS sequence"/>
</dbReference>
<sequence>MEYFARAGIEGSSPLAGQKLAFGLQGEGDFCFAKTGLQDDWNGTAEVVVRADKTQHVSSQTGKTTGKVPFTHHHPVLWCLFKELAPKSAGLEPALLGRDQSGNPLK</sequence>
<protein>
    <submittedName>
        <fullName evidence="1">Uncharacterized protein</fullName>
    </submittedName>
</protein>
<organism evidence="1 2">
    <name type="scientific">Acetobacter cibinongensis</name>
    <dbReference type="NCBI Taxonomy" id="146475"/>
    <lineage>
        <taxon>Bacteria</taxon>
        <taxon>Pseudomonadati</taxon>
        <taxon>Pseudomonadota</taxon>
        <taxon>Alphaproteobacteria</taxon>
        <taxon>Acetobacterales</taxon>
        <taxon>Acetobacteraceae</taxon>
        <taxon>Acetobacter</taxon>
    </lineage>
</organism>
<evidence type="ECO:0000313" key="1">
    <source>
        <dbReference type="EMBL" id="OUI98382.1"/>
    </source>
</evidence>